<dbReference type="SUPFAM" id="SSF56935">
    <property type="entry name" value="Porins"/>
    <property type="match status" value="1"/>
</dbReference>
<feature type="domain" description="Outer membrane protein beta-barrel" evidence="6">
    <location>
        <begin position="381"/>
        <end position="776"/>
    </location>
</feature>
<comment type="caution">
    <text evidence="7">The sequence shown here is derived from an EMBL/GenBank/DDBJ whole genome shotgun (WGS) entry which is preliminary data.</text>
</comment>
<organism evidence="7 8">
    <name type="scientific">Flectobacillus roseus</name>
    <dbReference type="NCBI Taxonomy" id="502259"/>
    <lineage>
        <taxon>Bacteria</taxon>
        <taxon>Pseudomonadati</taxon>
        <taxon>Bacteroidota</taxon>
        <taxon>Cytophagia</taxon>
        <taxon>Cytophagales</taxon>
        <taxon>Flectobacillaceae</taxon>
        <taxon>Flectobacillus</taxon>
    </lineage>
</organism>
<keyword evidence="4" id="KW-0732">Signal</keyword>
<dbReference type="InterPro" id="IPR036942">
    <property type="entry name" value="Beta-barrel_TonB_sf"/>
</dbReference>
<dbReference type="Pfam" id="PF07715">
    <property type="entry name" value="Plug"/>
    <property type="match status" value="1"/>
</dbReference>
<comment type="subcellular location">
    <subcellularLocation>
        <location evidence="1">Cell outer membrane</location>
    </subcellularLocation>
</comment>
<name>A0ABT6YEI4_9BACT</name>
<evidence type="ECO:0000313" key="8">
    <source>
        <dbReference type="Proteomes" id="UP001236507"/>
    </source>
</evidence>
<dbReference type="Gene3D" id="2.40.170.20">
    <property type="entry name" value="TonB-dependent receptor, beta-barrel domain"/>
    <property type="match status" value="1"/>
</dbReference>
<accession>A0ABT6YEI4</accession>
<evidence type="ECO:0000256" key="3">
    <source>
        <dbReference type="ARBA" id="ARBA00023237"/>
    </source>
</evidence>
<dbReference type="InterPro" id="IPR008969">
    <property type="entry name" value="CarboxyPept-like_regulatory"/>
</dbReference>
<dbReference type="InterPro" id="IPR037066">
    <property type="entry name" value="Plug_dom_sf"/>
</dbReference>
<dbReference type="Gene3D" id="2.60.40.1120">
    <property type="entry name" value="Carboxypeptidase-like, regulatory domain"/>
    <property type="match status" value="1"/>
</dbReference>
<dbReference type="EMBL" id="JASHIF010000020">
    <property type="protein sequence ID" value="MDI9861523.1"/>
    <property type="molecule type" value="Genomic_DNA"/>
</dbReference>
<keyword evidence="2" id="KW-0472">Membrane</keyword>
<feature type="chain" id="PRO_5045489836" evidence="4">
    <location>
        <begin position="20"/>
        <end position="803"/>
    </location>
</feature>
<sequence>MKLLHTLLLSIFCGFGALAQQKITGKVFDEKNQPAEFATVSLLSAKDSSMVKANLTDASGVYHFESINKGRYLISISMMGYQKAFSAVFSVDQSPVTIENIILKTSSKTLDEVTVTAQKPFLEQRADKLVVNVANSPASVGSTAIEVLQKVPGLIIAQDRITIAGKASVSIMIDGKPSQYTDMNQVLKDLPSNSIEKIEVIKNPSAKYDAAGGAVINIVMKRNANLGTNGSVALNFRGAMVDNTVVNRSKNDFFGGYSPNFSLNHRKGKWNVFGSYTYSDRTFFQLTQIDRVIGKDEFSNIMMNPGDAKVHNARLGADYYLDKKNTIGILLTGFDRSGSNNSTAITKVFSTETKQLTSQFETLNDQPTTRNNIGYNLNWKHTFDSTGRELNVDLDYVQYKLKNQNLITILDNGLRRNNSQSVDNPVQFMTVKLDYTHPISKDSKLEAGGKMSFATIDNDLRFYREQVLDTKRSNVFNYKENINALYVNYNTSFGKKWELQTGLRTEQTVATGFSQVENKNVLERNYWQFFPSIFLTHKLNKSLAITTSFTRRIDRPSYQQQNPFEFQIDSLTFTRGNPLLKPQLTNEIKLQLTFDGQPFFALGYNNTNDVIVDNAPKQDPATKRTYTTAENLATYKNYFVELNFPIKIGKKISGYGGNQLIYNAYNANYLGGTFDQSRVNWLAYFNINAKFTNKLSMEMGGWYMTRSQQEFLTLNPLGALTIGLQYKVLEGKGKISLAMNDVFYTEQTRGLIEYQDINLKYFSREASQNLRLGFSYSFGNQKLKASRSRQTGSESESNRVKAN</sequence>
<keyword evidence="7" id="KW-0675">Receptor</keyword>
<gene>
    <name evidence="7" type="ORF">QM524_20050</name>
</gene>
<dbReference type="Gene3D" id="2.170.130.10">
    <property type="entry name" value="TonB-dependent receptor, plug domain"/>
    <property type="match status" value="1"/>
</dbReference>
<feature type="domain" description="TonB-dependent receptor plug" evidence="5">
    <location>
        <begin position="142"/>
        <end position="213"/>
    </location>
</feature>
<dbReference type="SUPFAM" id="SSF49464">
    <property type="entry name" value="Carboxypeptidase regulatory domain-like"/>
    <property type="match status" value="1"/>
</dbReference>
<evidence type="ECO:0000313" key="7">
    <source>
        <dbReference type="EMBL" id="MDI9861523.1"/>
    </source>
</evidence>
<feature type="signal peptide" evidence="4">
    <location>
        <begin position="1"/>
        <end position="19"/>
    </location>
</feature>
<dbReference type="PANTHER" id="PTHR40980">
    <property type="entry name" value="PLUG DOMAIN-CONTAINING PROTEIN"/>
    <property type="match status" value="1"/>
</dbReference>
<proteinExistence type="predicted"/>
<dbReference type="RefSeq" id="WP_283345917.1">
    <property type="nucleotide sequence ID" value="NZ_JASHIF010000020.1"/>
</dbReference>
<evidence type="ECO:0000256" key="2">
    <source>
        <dbReference type="ARBA" id="ARBA00023136"/>
    </source>
</evidence>
<dbReference type="Proteomes" id="UP001236507">
    <property type="component" value="Unassembled WGS sequence"/>
</dbReference>
<dbReference type="InterPro" id="IPR012910">
    <property type="entry name" value="Plug_dom"/>
</dbReference>
<evidence type="ECO:0000256" key="4">
    <source>
        <dbReference type="SAM" id="SignalP"/>
    </source>
</evidence>
<dbReference type="Pfam" id="PF13715">
    <property type="entry name" value="CarbopepD_reg_2"/>
    <property type="match status" value="1"/>
</dbReference>
<keyword evidence="8" id="KW-1185">Reference proteome</keyword>
<protein>
    <submittedName>
        <fullName evidence="7">TonB-dependent receptor</fullName>
    </submittedName>
</protein>
<evidence type="ECO:0000259" key="6">
    <source>
        <dbReference type="Pfam" id="PF14905"/>
    </source>
</evidence>
<dbReference type="InterPro" id="IPR041700">
    <property type="entry name" value="OMP_b-brl_3"/>
</dbReference>
<evidence type="ECO:0000256" key="1">
    <source>
        <dbReference type="ARBA" id="ARBA00004442"/>
    </source>
</evidence>
<dbReference type="PANTHER" id="PTHR40980:SF4">
    <property type="entry name" value="TONB-DEPENDENT RECEPTOR-LIKE BETA-BARREL DOMAIN-CONTAINING PROTEIN"/>
    <property type="match status" value="1"/>
</dbReference>
<reference evidence="7 8" key="1">
    <citation type="submission" date="2023-05" db="EMBL/GenBank/DDBJ databases">
        <title>Novel species of genus Flectobacillus isolated from stream in China.</title>
        <authorList>
            <person name="Lu H."/>
        </authorList>
    </citation>
    <scope>NUCLEOTIDE SEQUENCE [LARGE SCALE GENOMIC DNA]</scope>
    <source>
        <strain evidence="7 8">KCTC 42575</strain>
    </source>
</reference>
<evidence type="ECO:0000259" key="5">
    <source>
        <dbReference type="Pfam" id="PF07715"/>
    </source>
</evidence>
<dbReference type="Pfam" id="PF14905">
    <property type="entry name" value="OMP_b-brl_3"/>
    <property type="match status" value="1"/>
</dbReference>
<keyword evidence="3" id="KW-0998">Cell outer membrane</keyword>